<dbReference type="AlphaFoldDB" id="A0A5J4IMG9"/>
<organism evidence="3 4">
    <name type="scientific">Patiriisocius marinus</name>
    <dbReference type="NCBI Taxonomy" id="1397112"/>
    <lineage>
        <taxon>Bacteria</taxon>
        <taxon>Pseudomonadati</taxon>
        <taxon>Bacteroidota</taxon>
        <taxon>Flavobacteriia</taxon>
        <taxon>Flavobacteriales</taxon>
        <taxon>Flavobacteriaceae</taxon>
        <taxon>Patiriisocius</taxon>
    </lineage>
</organism>
<evidence type="ECO:0000313" key="4">
    <source>
        <dbReference type="Proteomes" id="UP000326509"/>
    </source>
</evidence>
<dbReference type="EMBL" id="BKCG01000001">
    <property type="protein sequence ID" value="GER58415.1"/>
    <property type="molecule type" value="Genomic_DNA"/>
</dbReference>
<sequence>MLAIYFNTNAQVDQLTESPWNLLRLSIDSQNYFPPENNEVDMIVLTMLDDGDAATQDFSTSVCNSLTTENGTVNYINDYQFTLPQLTQTLISCDMAENSAFEQVYFDFFYDNQTTPFSFDIIYLSDAGLLTIQAPNGDFAEYDNSFFGLEGISVNSFKIHPNPVSNLLTINTDLNIENATILTMSGQIVASNNTNTINTSQLAKGSYFLKVTANGSQSIKQFIKE</sequence>
<dbReference type="InterPro" id="IPR026444">
    <property type="entry name" value="Secre_tail"/>
</dbReference>
<comment type="caution">
    <text evidence="3">The sequence shown here is derived from an EMBL/GenBank/DDBJ whole genome shotgun (WGS) entry which is preliminary data.</text>
</comment>
<name>A0A5J4IMG9_9FLAO</name>
<gene>
    <name evidence="3" type="ORF">ULMA_05230</name>
</gene>
<evidence type="ECO:0000256" key="1">
    <source>
        <dbReference type="ARBA" id="ARBA00022729"/>
    </source>
</evidence>
<dbReference type="Proteomes" id="UP000326509">
    <property type="component" value="Unassembled WGS sequence"/>
</dbReference>
<protein>
    <recommendedName>
        <fullName evidence="2">Secretion system C-terminal sorting domain-containing protein</fullName>
    </recommendedName>
</protein>
<accession>A0A5J4IMG9</accession>
<evidence type="ECO:0000259" key="2">
    <source>
        <dbReference type="Pfam" id="PF18962"/>
    </source>
</evidence>
<keyword evidence="4" id="KW-1185">Reference proteome</keyword>
<proteinExistence type="predicted"/>
<reference evidence="3 4" key="1">
    <citation type="submission" date="2019-08" db="EMBL/GenBank/DDBJ databases">
        <title>Draft genome sequence of Ulvibacter marinus type strain NBRC 109484.</title>
        <authorList>
            <person name="Kawano K."/>
            <person name="Ushijima N."/>
            <person name="Kihara M."/>
            <person name="Itoh H."/>
        </authorList>
    </citation>
    <scope>NUCLEOTIDE SEQUENCE [LARGE SCALE GENOMIC DNA]</scope>
    <source>
        <strain evidence="3 4">NBRC 109484</strain>
    </source>
</reference>
<evidence type="ECO:0000313" key="3">
    <source>
        <dbReference type="EMBL" id="GER58415.1"/>
    </source>
</evidence>
<dbReference type="Pfam" id="PF18962">
    <property type="entry name" value="Por_Secre_tail"/>
    <property type="match status" value="1"/>
</dbReference>
<keyword evidence="1" id="KW-0732">Signal</keyword>
<dbReference type="NCBIfam" id="TIGR04183">
    <property type="entry name" value="Por_Secre_tail"/>
    <property type="match status" value="1"/>
</dbReference>
<feature type="domain" description="Secretion system C-terminal sorting" evidence="2">
    <location>
        <begin position="159"/>
        <end position="223"/>
    </location>
</feature>